<evidence type="ECO:0000313" key="2">
    <source>
        <dbReference type="EMBL" id="KAG7413128.1"/>
    </source>
</evidence>
<dbReference type="EMBL" id="JAELUR010000023">
    <property type="protein sequence ID" value="KAG7413128.1"/>
    <property type="molecule type" value="Genomic_DNA"/>
</dbReference>
<reference evidence="2" key="1">
    <citation type="submission" date="2021-04" db="EMBL/GenBank/DDBJ databases">
        <title>First draft genome resource for Brassicaceae pathogens Fusarium oxysporum f. sp. raphani and Fusarium oxysporum f. sp. rapae.</title>
        <authorList>
            <person name="Asai S."/>
        </authorList>
    </citation>
    <scope>NUCLEOTIDE SEQUENCE</scope>
    <source>
        <strain evidence="2">Tf1262</strain>
    </source>
</reference>
<name>A0A8J5P1Q5_FUSOX</name>
<proteinExistence type="predicted"/>
<dbReference type="Proteomes" id="UP000693942">
    <property type="component" value="Unassembled WGS sequence"/>
</dbReference>
<feature type="signal peptide" evidence="1">
    <location>
        <begin position="1"/>
        <end position="26"/>
    </location>
</feature>
<evidence type="ECO:0000256" key="1">
    <source>
        <dbReference type="SAM" id="SignalP"/>
    </source>
</evidence>
<feature type="chain" id="PRO_5035293273" description="NmrA-like domain-containing protein" evidence="1">
    <location>
        <begin position="27"/>
        <end position="216"/>
    </location>
</feature>
<sequence length="216" mass="23805">MSETLMTLSASLLGLIIHIPSEVCYLLTCCCQKRRLENTGHLTSSSSKGLVAMEPGPSQTLETLVLPETTVTSAPPLAPETQADRIVVAFIPHILQDTFGESQATLMAGRKTQKIHINPQLQWYAGDILNRIDKTDEPIKNLSKESASPFPGIKAFQELYGTTGSEMKEIGLVKKVYCHSEIDQCIQEGLKSTDVDMTMLQSQNWIKEIRADIAQS</sequence>
<accession>A0A8J5P1Q5</accession>
<gene>
    <name evidence="2" type="ORF">Forpi1262_v017221</name>
</gene>
<keyword evidence="1" id="KW-0732">Signal</keyword>
<protein>
    <recommendedName>
        <fullName evidence="4">NmrA-like domain-containing protein</fullName>
    </recommendedName>
</protein>
<dbReference type="AlphaFoldDB" id="A0A8J5P1Q5"/>
<evidence type="ECO:0008006" key="4">
    <source>
        <dbReference type="Google" id="ProtNLM"/>
    </source>
</evidence>
<comment type="caution">
    <text evidence="2">The sequence shown here is derived from an EMBL/GenBank/DDBJ whole genome shotgun (WGS) entry which is preliminary data.</text>
</comment>
<evidence type="ECO:0000313" key="3">
    <source>
        <dbReference type="Proteomes" id="UP000693942"/>
    </source>
</evidence>
<organism evidence="2 3">
    <name type="scientific">Fusarium oxysporum f. sp. raphani</name>
    <dbReference type="NCBI Taxonomy" id="96318"/>
    <lineage>
        <taxon>Eukaryota</taxon>
        <taxon>Fungi</taxon>
        <taxon>Dikarya</taxon>
        <taxon>Ascomycota</taxon>
        <taxon>Pezizomycotina</taxon>
        <taxon>Sordariomycetes</taxon>
        <taxon>Hypocreomycetidae</taxon>
        <taxon>Hypocreales</taxon>
        <taxon>Nectriaceae</taxon>
        <taxon>Fusarium</taxon>
        <taxon>Fusarium oxysporum species complex</taxon>
    </lineage>
</organism>